<accession>A0A699SP77</accession>
<comment type="caution">
    <text evidence="1">The sequence shown here is derived from an EMBL/GenBank/DDBJ whole genome shotgun (WGS) entry which is preliminary data.</text>
</comment>
<evidence type="ECO:0000313" key="1">
    <source>
        <dbReference type="EMBL" id="GFC99641.1"/>
    </source>
</evidence>
<feature type="non-terminal residue" evidence="1">
    <location>
        <position position="1"/>
    </location>
</feature>
<dbReference type="EMBL" id="BKCJ011179741">
    <property type="protein sequence ID" value="GFC99641.1"/>
    <property type="molecule type" value="Genomic_DNA"/>
</dbReference>
<organism evidence="1">
    <name type="scientific">Tanacetum cinerariifolium</name>
    <name type="common">Dalmatian daisy</name>
    <name type="synonym">Chrysanthemum cinerariifolium</name>
    <dbReference type="NCBI Taxonomy" id="118510"/>
    <lineage>
        <taxon>Eukaryota</taxon>
        <taxon>Viridiplantae</taxon>
        <taxon>Streptophyta</taxon>
        <taxon>Embryophyta</taxon>
        <taxon>Tracheophyta</taxon>
        <taxon>Spermatophyta</taxon>
        <taxon>Magnoliopsida</taxon>
        <taxon>eudicotyledons</taxon>
        <taxon>Gunneridae</taxon>
        <taxon>Pentapetalae</taxon>
        <taxon>asterids</taxon>
        <taxon>campanulids</taxon>
        <taxon>Asterales</taxon>
        <taxon>Asteraceae</taxon>
        <taxon>Asteroideae</taxon>
        <taxon>Anthemideae</taxon>
        <taxon>Anthemidinae</taxon>
        <taxon>Tanacetum</taxon>
    </lineage>
</organism>
<proteinExistence type="predicted"/>
<dbReference type="AlphaFoldDB" id="A0A699SP77"/>
<feature type="non-terminal residue" evidence="1">
    <location>
        <position position="103"/>
    </location>
</feature>
<name>A0A699SP77_TANCI</name>
<reference evidence="1" key="1">
    <citation type="journal article" date="2019" name="Sci. Rep.">
        <title>Draft genome of Tanacetum cinerariifolium, the natural source of mosquito coil.</title>
        <authorList>
            <person name="Yamashiro T."/>
            <person name="Shiraishi A."/>
            <person name="Satake H."/>
            <person name="Nakayama K."/>
        </authorList>
    </citation>
    <scope>NUCLEOTIDE SEQUENCE</scope>
</reference>
<sequence>LRQKLDTTEKERDDLNLKLEKAPILVALFVPLRSNPHSKGSRKTKKACFVCKSVDHLIKDCDFHARKLVHIPYASRDIHKQYAPVNHSKFPLHKVSAAAPPKS</sequence>
<protein>
    <submittedName>
        <fullName evidence="1">Uncharacterized protein</fullName>
    </submittedName>
</protein>
<gene>
    <name evidence="1" type="ORF">Tci_871611</name>
</gene>